<proteinExistence type="predicted"/>
<protein>
    <submittedName>
        <fullName evidence="1">Alpha/beta hydrolase</fullName>
    </submittedName>
</protein>
<sequence>MEHITTEQVRIHIGHIALLGDLALPEAASGLILFAHGSASSRHSMRNREAASILNRMGLGTLLFDLLAPEEDVGMSRRFDIPLLGARLRAATGSVAHLARERHLRLGYFSASTGAAAAIRAAAEPPPHMRIDAVVSRGGRVDLAGHEALCQLQAPTLMIVGEADPLVVKLNAHATAWMQCEKRLEVVPGASHLFEEPGALEQVGKLAGKWFCQHFATQFAPRGHAR</sequence>
<keyword evidence="1" id="KW-0378">Hydrolase</keyword>
<dbReference type="EMBL" id="QKWJ01000064">
    <property type="protein sequence ID" value="RDK06392.1"/>
    <property type="molecule type" value="Genomic_DNA"/>
</dbReference>
<dbReference type="GO" id="GO:0016787">
    <property type="term" value="F:hydrolase activity"/>
    <property type="evidence" value="ECO:0007669"/>
    <property type="project" value="UniProtKB-KW"/>
</dbReference>
<organism evidence="1 2">
    <name type="scientific">Cupriavidus lacunae</name>
    <dbReference type="NCBI Taxonomy" id="2666307"/>
    <lineage>
        <taxon>Bacteria</taxon>
        <taxon>Pseudomonadati</taxon>
        <taxon>Pseudomonadota</taxon>
        <taxon>Betaproteobacteria</taxon>
        <taxon>Burkholderiales</taxon>
        <taxon>Burkholderiaceae</taxon>
        <taxon>Cupriavidus</taxon>
    </lineage>
</organism>
<keyword evidence="2" id="KW-1185">Reference proteome</keyword>
<dbReference type="AlphaFoldDB" id="A0A370NLD6"/>
<dbReference type="InterPro" id="IPR029058">
    <property type="entry name" value="AB_hydrolase_fold"/>
</dbReference>
<evidence type="ECO:0000313" key="2">
    <source>
        <dbReference type="Proteomes" id="UP000255165"/>
    </source>
</evidence>
<reference evidence="2" key="1">
    <citation type="submission" date="2018-06" db="EMBL/GenBank/DDBJ databases">
        <authorList>
            <person name="Feng T."/>
            <person name="Jeon C.O."/>
        </authorList>
    </citation>
    <scope>NUCLEOTIDE SEQUENCE [LARGE SCALE GENOMIC DNA]</scope>
    <source>
        <strain evidence="2">S23</strain>
    </source>
</reference>
<comment type="caution">
    <text evidence="1">The sequence shown here is derived from an EMBL/GenBank/DDBJ whole genome shotgun (WGS) entry which is preliminary data.</text>
</comment>
<name>A0A370NLD6_9BURK</name>
<dbReference type="Proteomes" id="UP000255165">
    <property type="component" value="Unassembled WGS sequence"/>
</dbReference>
<dbReference type="SUPFAM" id="SSF53474">
    <property type="entry name" value="alpha/beta-Hydrolases"/>
    <property type="match status" value="1"/>
</dbReference>
<accession>A0A370NLD6</accession>
<gene>
    <name evidence="1" type="ORF">DN412_31745</name>
</gene>
<dbReference type="RefSeq" id="WP_115215207.1">
    <property type="nucleotide sequence ID" value="NZ_QKWJ01000064.1"/>
</dbReference>
<dbReference type="Gene3D" id="3.40.50.1820">
    <property type="entry name" value="alpha/beta hydrolase"/>
    <property type="match status" value="1"/>
</dbReference>
<evidence type="ECO:0000313" key="1">
    <source>
        <dbReference type="EMBL" id="RDK06392.1"/>
    </source>
</evidence>